<proteinExistence type="predicted"/>
<dbReference type="Proteomes" id="UP000323067">
    <property type="component" value="Chromosome vii"/>
</dbReference>
<accession>A0A2H4SJV4</accession>
<dbReference type="AlphaFoldDB" id="A0A2H4SJV4"/>
<gene>
    <name evidence="1" type="ORF">A9K55_008598</name>
</gene>
<protein>
    <submittedName>
        <fullName evidence="1">Uncharacterized protein</fullName>
    </submittedName>
</protein>
<evidence type="ECO:0000313" key="2">
    <source>
        <dbReference type="Proteomes" id="UP000323067"/>
    </source>
</evidence>
<dbReference type="VEuPathDB" id="FungiDB:A9K55_008598"/>
<dbReference type="EMBL" id="CP023324">
    <property type="protein sequence ID" value="ATY63387.1"/>
    <property type="molecule type" value="Genomic_DNA"/>
</dbReference>
<organism evidence="1 2">
    <name type="scientific">Cordyceps militaris</name>
    <name type="common">Caterpillar fungus</name>
    <name type="synonym">Clavaria militaris</name>
    <dbReference type="NCBI Taxonomy" id="73501"/>
    <lineage>
        <taxon>Eukaryota</taxon>
        <taxon>Fungi</taxon>
        <taxon>Dikarya</taxon>
        <taxon>Ascomycota</taxon>
        <taxon>Pezizomycotina</taxon>
        <taxon>Sordariomycetes</taxon>
        <taxon>Hypocreomycetidae</taxon>
        <taxon>Hypocreales</taxon>
        <taxon>Cordycipitaceae</taxon>
        <taxon>Cordyceps</taxon>
    </lineage>
</organism>
<sequence length="125" mass="14463">MPARQLRVAFGHDVACCIWTLILLDDGESWVSWTLLNRPGFAFSLVSFFLLLFEKNSCFFPSAFRLRFHSNNENKKHTKKHKKKVFIFPKDSPPPSYVDGTFSPHETKRKKALMFLHLFGVSATL</sequence>
<dbReference type="VEuPathDB" id="FungiDB:CCM_00871"/>
<evidence type="ECO:0000313" key="1">
    <source>
        <dbReference type="EMBL" id="ATY63387.1"/>
    </source>
</evidence>
<name>A0A2H4SJV4_CORMI</name>
<reference evidence="1 2" key="1">
    <citation type="journal article" date="2017" name="BMC Genomics">
        <title>Chromosome level assembly and secondary metabolite potential of the parasitic fungus Cordyceps militaris.</title>
        <authorList>
            <person name="Kramer G.J."/>
            <person name="Nodwell J.R."/>
        </authorList>
    </citation>
    <scope>NUCLEOTIDE SEQUENCE [LARGE SCALE GENOMIC DNA]</scope>
    <source>
        <strain evidence="1 2">ATCC 34164</strain>
    </source>
</reference>